<organism evidence="1 2">
    <name type="scientific">Dermacentor silvarum</name>
    <name type="common">Tick</name>
    <dbReference type="NCBI Taxonomy" id="543639"/>
    <lineage>
        <taxon>Eukaryota</taxon>
        <taxon>Metazoa</taxon>
        <taxon>Ecdysozoa</taxon>
        <taxon>Arthropoda</taxon>
        <taxon>Chelicerata</taxon>
        <taxon>Arachnida</taxon>
        <taxon>Acari</taxon>
        <taxon>Parasitiformes</taxon>
        <taxon>Ixodida</taxon>
        <taxon>Ixodoidea</taxon>
        <taxon>Ixodidae</taxon>
        <taxon>Rhipicephalinae</taxon>
        <taxon>Dermacentor</taxon>
    </lineage>
</organism>
<protein>
    <submittedName>
        <fullName evidence="1">Uncharacterized protein</fullName>
    </submittedName>
</protein>
<dbReference type="Proteomes" id="UP000821865">
    <property type="component" value="Chromosome 9"/>
</dbReference>
<reference evidence="1" key="1">
    <citation type="submission" date="2020-05" db="EMBL/GenBank/DDBJ databases">
        <title>Large-scale comparative analyses of tick genomes elucidate their genetic diversity and vector capacities.</title>
        <authorList>
            <person name="Jia N."/>
            <person name="Wang J."/>
            <person name="Shi W."/>
            <person name="Du L."/>
            <person name="Sun Y."/>
            <person name="Zhan W."/>
            <person name="Jiang J."/>
            <person name="Wang Q."/>
            <person name="Zhang B."/>
            <person name="Ji P."/>
            <person name="Sakyi L.B."/>
            <person name="Cui X."/>
            <person name="Yuan T."/>
            <person name="Jiang B."/>
            <person name="Yang W."/>
            <person name="Lam T.T.-Y."/>
            <person name="Chang Q."/>
            <person name="Ding S."/>
            <person name="Wang X."/>
            <person name="Zhu J."/>
            <person name="Ruan X."/>
            <person name="Zhao L."/>
            <person name="Wei J."/>
            <person name="Que T."/>
            <person name="Du C."/>
            <person name="Cheng J."/>
            <person name="Dai P."/>
            <person name="Han X."/>
            <person name="Huang E."/>
            <person name="Gao Y."/>
            <person name="Liu J."/>
            <person name="Shao H."/>
            <person name="Ye R."/>
            <person name="Li L."/>
            <person name="Wei W."/>
            <person name="Wang X."/>
            <person name="Wang C."/>
            <person name="Yang T."/>
            <person name="Huo Q."/>
            <person name="Li W."/>
            <person name="Guo W."/>
            <person name="Chen H."/>
            <person name="Zhou L."/>
            <person name="Ni X."/>
            <person name="Tian J."/>
            <person name="Zhou Y."/>
            <person name="Sheng Y."/>
            <person name="Liu T."/>
            <person name="Pan Y."/>
            <person name="Xia L."/>
            <person name="Li J."/>
            <person name="Zhao F."/>
            <person name="Cao W."/>
        </authorList>
    </citation>
    <scope>NUCLEOTIDE SEQUENCE</scope>
    <source>
        <strain evidence="1">Dsil-2018</strain>
    </source>
</reference>
<name>A0ACB8C3N7_DERSI</name>
<dbReference type="EMBL" id="CM023478">
    <property type="protein sequence ID" value="KAH7933451.1"/>
    <property type="molecule type" value="Genomic_DNA"/>
</dbReference>
<proteinExistence type="predicted"/>
<comment type="caution">
    <text evidence="1">The sequence shown here is derived from an EMBL/GenBank/DDBJ whole genome shotgun (WGS) entry which is preliminary data.</text>
</comment>
<sequence>MSAVSAAASLTDNEYKETQVEIQEHKNLAVSVSTRNSVAEKLAQRTTLTIQGTSHQVSIYLAPPDNSCRGVVHGIEAHTTAAELMANLDAPGQYTGVSHTIPVRNNAQSALNSATGLTFARRHSIFAAPSALSLCRCAMPLTHVPRTALTATALTLLQIRPAQVYRQQTKLLINLPDSGVHCAHHHHNVHQTWPLPDPTHLSAVRRAALEAGLLTHLAGDPNPELREATNRAASRDLQLPVPTLLELRVRGSCRRPQCKLVGRFNHLSFIPCVLTTSSYST</sequence>
<gene>
    <name evidence="1" type="ORF">HPB49_012597</name>
</gene>
<keyword evidence="2" id="KW-1185">Reference proteome</keyword>
<accession>A0ACB8C3N7</accession>
<evidence type="ECO:0000313" key="1">
    <source>
        <dbReference type="EMBL" id="KAH7933451.1"/>
    </source>
</evidence>
<evidence type="ECO:0000313" key="2">
    <source>
        <dbReference type="Proteomes" id="UP000821865"/>
    </source>
</evidence>